<reference evidence="3" key="1">
    <citation type="submission" date="2023-07" db="EMBL/GenBank/DDBJ databases">
        <title>30 novel species of actinomycetes from the DSMZ collection.</title>
        <authorList>
            <person name="Nouioui I."/>
        </authorList>
    </citation>
    <scope>NUCLEOTIDE SEQUENCE [LARGE SCALE GENOMIC DNA]</scope>
    <source>
        <strain evidence="3">DSM 46792</strain>
    </source>
</reference>
<evidence type="ECO:0000313" key="2">
    <source>
        <dbReference type="EMBL" id="MDT0275897.1"/>
    </source>
</evidence>
<dbReference type="PROSITE" id="PS51257">
    <property type="entry name" value="PROKAR_LIPOPROTEIN"/>
    <property type="match status" value="1"/>
</dbReference>
<name>A0ABU2K6U7_9ACTN</name>
<dbReference type="Gene3D" id="2.60.40.1890">
    <property type="entry name" value="PCu(A)C copper chaperone"/>
    <property type="match status" value="1"/>
</dbReference>
<evidence type="ECO:0000256" key="1">
    <source>
        <dbReference type="SAM" id="MobiDB-lite"/>
    </source>
</evidence>
<proteinExistence type="predicted"/>
<comment type="caution">
    <text evidence="2">The sequence shown here is derived from an EMBL/GenBank/DDBJ whole genome shotgun (WGS) entry which is preliminary data.</text>
</comment>
<feature type="region of interest" description="Disordered" evidence="1">
    <location>
        <begin position="160"/>
        <end position="190"/>
    </location>
</feature>
<dbReference type="EMBL" id="JAVREI010000004">
    <property type="protein sequence ID" value="MDT0275897.1"/>
    <property type="molecule type" value="Genomic_DNA"/>
</dbReference>
<protein>
    <recommendedName>
        <fullName evidence="4">Copper(I)-binding protein</fullName>
    </recommendedName>
</protein>
<feature type="compositionally biased region" description="Acidic residues" evidence="1">
    <location>
        <begin position="172"/>
        <end position="190"/>
    </location>
</feature>
<keyword evidence="3" id="KW-1185">Reference proteome</keyword>
<dbReference type="InterPro" id="IPR036182">
    <property type="entry name" value="PCuAC_sf"/>
</dbReference>
<dbReference type="RefSeq" id="WP_311344720.1">
    <property type="nucleotide sequence ID" value="NZ_JAVREI010000004.1"/>
</dbReference>
<accession>A0ABU2K6U7</accession>
<gene>
    <name evidence="2" type="ORF">RM425_08275</name>
</gene>
<dbReference type="SUPFAM" id="SSF110087">
    <property type="entry name" value="DR1885-like metal-binding protein"/>
    <property type="match status" value="1"/>
</dbReference>
<organism evidence="2 3">
    <name type="scientific">Blastococcus goldschmidtiae</name>
    <dbReference type="NCBI Taxonomy" id="3075546"/>
    <lineage>
        <taxon>Bacteria</taxon>
        <taxon>Bacillati</taxon>
        <taxon>Actinomycetota</taxon>
        <taxon>Actinomycetes</taxon>
        <taxon>Geodermatophilales</taxon>
        <taxon>Geodermatophilaceae</taxon>
        <taxon>Blastococcus</taxon>
    </lineage>
</organism>
<dbReference type="Proteomes" id="UP001183222">
    <property type="component" value="Unassembled WGS sequence"/>
</dbReference>
<evidence type="ECO:0008006" key="4">
    <source>
        <dbReference type="Google" id="ProtNLM"/>
    </source>
</evidence>
<evidence type="ECO:0000313" key="3">
    <source>
        <dbReference type="Proteomes" id="UP001183222"/>
    </source>
</evidence>
<sequence>MPAHRTPASRGWAATAALLTAVALTACGDGEGDDDGNEVIGGSPGLNERVTEDLEIADLVLEYPEDGLYEEGEDVTLFAALTNTGSSAYQLVDVVGPDFADARLIPLDGDSGSIEIPEDDNAYLQPEGPPSVILEDLGTTLRSSQSLEVTFVFEDAEGELGEVTLDAPVAPDQDDDDPEFDAPQDPSSDD</sequence>